<evidence type="ECO:0000313" key="2">
    <source>
        <dbReference type="Proteomes" id="UP000267017"/>
    </source>
</evidence>
<gene>
    <name evidence="1" type="ORF">EHV15_35710</name>
</gene>
<dbReference type="AlphaFoldDB" id="A0A3P3TAE2"/>
<keyword evidence="2" id="KW-1185">Reference proteome</keyword>
<dbReference type="Proteomes" id="UP000267017">
    <property type="component" value="Unassembled WGS sequence"/>
</dbReference>
<accession>A0A3P3TAE2</accession>
<comment type="caution">
    <text evidence="1">The sequence shown here is derived from an EMBL/GenBank/DDBJ whole genome shotgun (WGS) entry which is preliminary data.</text>
</comment>
<proteinExistence type="predicted"/>
<reference evidence="1 2" key="1">
    <citation type="submission" date="2018-11" db="EMBL/GenBank/DDBJ databases">
        <title>Genome sequencing of Paenibacillus sp. KCOM 3021 (= ChDC PVNT-B20).</title>
        <authorList>
            <person name="Kook J.-K."/>
            <person name="Park S.-N."/>
            <person name="Lim Y.K."/>
        </authorList>
    </citation>
    <scope>NUCLEOTIDE SEQUENCE [LARGE SCALE GENOMIC DNA]</scope>
    <source>
        <strain evidence="1 2">KCOM 3021</strain>
    </source>
</reference>
<evidence type="ECO:0000313" key="1">
    <source>
        <dbReference type="EMBL" id="RRJ54920.1"/>
    </source>
</evidence>
<name>A0A3P3TAE2_9BACL</name>
<sequence>MIIDFDPKSGIPVTPAERQMYARQSGVNQGVLYFVEGSGTLPDEWNQEDFKILKIEDRNMYAIPEIRFFISSDSESRMLERNKVQHHLLYHNIQGIHIVHWIVCVRDKWPEPFMGEITLNPTIHLSTIQALAASPVILLNMYRRLEYVETRYMDNPFRIEAQGILGKLHGIKDQPMPAFMAAKAALESYFDLKYKNFEWSEPKDAKKLTFSASRKKPLRKSLQDIASMVSEQMYSGLPAELEPFHFYISDTGHSIMAVLEQHWGEGNPDDYELPVPVKYVLEKGWRIEQGYLIVNAPYDEVFGLDIDEGYEEF</sequence>
<protein>
    <submittedName>
        <fullName evidence="1">Uncharacterized protein</fullName>
    </submittedName>
</protein>
<dbReference type="EMBL" id="RRCN01000002">
    <property type="protein sequence ID" value="RRJ54920.1"/>
    <property type="molecule type" value="Genomic_DNA"/>
</dbReference>
<dbReference type="RefSeq" id="WP_128636013.1">
    <property type="nucleotide sequence ID" value="NZ_RRCN01000002.1"/>
</dbReference>
<dbReference type="OrthoDB" id="2666701at2"/>
<organism evidence="1 2">
    <name type="scientific">Paenibacillus oralis</name>
    <dbReference type="NCBI Taxonomy" id="2490856"/>
    <lineage>
        <taxon>Bacteria</taxon>
        <taxon>Bacillati</taxon>
        <taxon>Bacillota</taxon>
        <taxon>Bacilli</taxon>
        <taxon>Bacillales</taxon>
        <taxon>Paenibacillaceae</taxon>
        <taxon>Paenibacillus</taxon>
    </lineage>
</organism>